<name>A0ABU4YX74_9HYPH</name>
<keyword evidence="1" id="KW-0808">Transferase</keyword>
<evidence type="ECO:0000256" key="1">
    <source>
        <dbReference type="ARBA" id="ARBA00022679"/>
    </source>
</evidence>
<protein>
    <submittedName>
        <fullName evidence="4">Glycosyltransferase family 1 protein</fullName>
    </submittedName>
</protein>
<evidence type="ECO:0000313" key="5">
    <source>
        <dbReference type="Proteomes" id="UP001271249"/>
    </source>
</evidence>
<reference evidence="4 5" key="1">
    <citation type="submission" date="2023-08" db="EMBL/GenBank/DDBJ databases">
        <title>Implementing the SeqCode for naming new Mesorhizobium species isolated from Vachellia karroo root nodules.</title>
        <authorList>
            <person name="Van Lill M."/>
        </authorList>
    </citation>
    <scope>NUCLEOTIDE SEQUENCE [LARGE SCALE GENOMIC DNA]</scope>
    <source>
        <strain evidence="4 5">VK22B</strain>
    </source>
</reference>
<comment type="caution">
    <text evidence="4">The sequence shown here is derived from an EMBL/GenBank/DDBJ whole genome shotgun (WGS) entry which is preliminary data.</text>
</comment>
<dbReference type="InterPro" id="IPR028098">
    <property type="entry name" value="Glyco_trans_4-like_N"/>
</dbReference>
<dbReference type="PANTHER" id="PTHR46401">
    <property type="entry name" value="GLYCOSYLTRANSFERASE WBBK-RELATED"/>
    <property type="match status" value="1"/>
</dbReference>
<feature type="domain" description="Glycosyltransferase subfamily 4-like N-terminal" evidence="3">
    <location>
        <begin position="24"/>
        <end position="178"/>
    </location>
</feature>
<dbReference type="Proteomes" id="UP001271249">
    <property type="component" value="Unassembled WGS sequence"/>
</dbReference>
<dbReference type="CDD" id="cd03809">
    <property type="entry name" value="GT4_MtfB-like"/>
    <property type="match status" value="1"/>
</dbReference>
<dbReference type="Gene3D" id="3.40.50.2000">
    <property type="entry name" value="Glycogen Phosphorylase B"/>
    <property type="match status" value="2"/>
</dbReference>
<dbReference type="InterPro" id="IPR001296">
    <property type="entry name" value="Glyco_trans_1"/>
</dbReference>
<evidence type="ECO:0000259" key="2">
    <source>
        <dbReference type="Pfam" id="PF00534"/>
    </source>
</evidence>
<accession>A0ABU4YX74</accession>
<evidence type="ECO:0000313" key="4">
    <source>
        <dbReference type="EMBL" id="MDX8491562.1"/>
    </source>
</evidence>
<dbReference type="RefSeq" id="WP_320225604.1">
    <property type="nucleotide sequence ID" value="NZ_JAVIJC010000006.1"/>
</dbReference>
<sequence length="383" mass="41273">MPNSFPETPLKIGIDGRNLGSATDGIGRFVHKSIKALSALGAEVCVYAPAKINANYELPHDVTLRTGTFHALPARALWGQAMLPSWAARDKVEVFWGPSHRLPLVLDSRIAQVVTIHDLVWVHAPETMRARTLIGERLLMKPALRKADVVVADSTATASALTRAFPWLKSPVATVAPGTAALPVPGDVSSLEPLGITRPYALFVGTLEPRKNLANLITAYGLLPAGTRSSCDLVIVGGKGWKQTRLADQVRGGGLQTNIKFTGFVDDRVLATLYANCLFLAMPSLYEGFGFPIVEAQSFGKPVLTSNTSSMPEVAGDNAVLADPNDPAAISAAFDRLCSDAEFRNGIAVGARENAARFTWENHARGMLRIFEQAIRQRRKTLV</sequence>
<dbReference type="Pfam" id="PF00534">
    <property type="entry name" value="Glycos_transf_1"/>
    <property type="match status" value="1"/>
</dbReference>
<dbReference type="Pfam" id="PF13439">
    <property type="entry name" value="Glyco_transf_4"/>
    <property type="match status" value="1"/>
</dbReference>
<keyword evidence="5" id="KW-1185">Reference proteome</keyword>
<gene>
    <name evidence="4" type="ORF">RFN29_08215</name>
</gene>
<organism evidence="4 5">
    <name type="scientific">Mesorhizobium captivum</name>
    <dbReference type="NCBI Taxonomy" id="3072319"/>
    <lineage>
        <taxon>Bacteria</taxon>
        <taxon>Pseudomonadati</taxon>
        <taxon>Pseudomonadota</taxon>
        <taxon>Alphaproteobacteria</taxon>
        <taxon>Hyphomicrobiales</taxon>
        <taxon>Phyllobacteriaceae</taxon>
        <taxon>Mesorhizobium</taxon>
    </lineage>
</organism>
<proteinExistence type="predicted"/>
<dbReference type="SUPFAM" id="SSF53756">
    <property type="entry name" value="UDP-Glycosyltransferase/glycogen phosphorylase"/>
    <property type="match status" value="1"/>
</dbReference>
<dbReference type="PANTHER" id="PTHR46401:SF2">
    <property type="entry name" value="GLYCOSYLTRANSFERASE WBBK-RELATED"/>
    <property type="match status" value="1"/>
</dbReference>
<dbReference type="EMBL" id="JAVIJC010000006">
    <property type="protein sequence ID" value="MDX8491562.1"/>
    <property type="molecule type" value="Genomic_DNA"/>
</dbReference>
<feature type="domain" description="Glycosyl transferase family 1" evidence="2">
    <location>
        <begin position="197"/>
        <end position="351"/>
    </location>
</feature>
<evidence type="ECO:0000259" key="3">
    <source>
        <dbReference type="Pfam" id="PF13439"/>
    </source>
</evidence>